<dbReference type="Proteomes" id="UP000790377">
    <property type="component" value="Unassembled WGS sequence"/>
</dbReference>
<keyword evidence="2" id="KW-1185">Reference proteome</keyword>
<evidence type="ECO:0000313" key="1">
    <source>
        <dbReference type="EMBL" id="KAH7907870.1"/>
    </source>
</evidence>
<gene>
    <name evidence="1" type="ORF">BJ138DRAFT_1103956</name>
</gene>
<name>A0ACB8A2V5_9AGAM</name>
<reference evidence="1" key="1">
    <citation type="journal article" date="2021" name="New Phytol.">
        <title>Evolutionary innovations through gain and loss of genes in the ectomycorrhizal Boletales.</title>
        <authorList>
            <person name="Wu G."/>
            <person name="Miyauchi S."/>
            <person name="Morin E."/>
            <person name="Kuo A."/>
            <person name="Drula E."/>
            <person name="Varga T."/>
            <person name="Kohler A."/>
            <person name="Feng B."/>
            <person name="Cao Y."/>
            <person name="Lipzen A."/>
            <person name="Daum C."/>
            <person name="Hundley H."/>
            <person name="Pangilinan J."/>
            <person name="Johnson J."/>
            <person name="Barry K."/>
            <person name="LaButti K."/>
            <person name="Ng V."/>
            <person name="Ahrendt S."/>
            <person name="Min B."/>
            <person name="Choi I.G."/>
            <person name="Park H."/>
            <person name="Plett J.M."/>
            <person name="Magnuson J."/>
            <person name="Spatafora J.W."/>
            <person name="Nagy L.G."/>
            <person name="Henrissat B."/>
            <person name="Grigoriev I.V."/>
            <person name="Yang Z.L."/>
            <person name="Xu J."/>
            <person name="Martin F.M."/>
        </authorList>
    </citation>
    <scope>NUCLEOTIDE SEQUENCE</scope>
    <source>
        <strain evidence="1">ATCC 28755</strain>
    </source>
</reference>
<dbReference type="EMBL" id="MU267863">
    <property type="protein sequence ID" value="KAH7907870.1"/>
    <property type="molecule type" value="Genomic_DNA"/>
</dbReference>
<proteinExistence type="predicted"/>
<protein>
    <submittedName>
        <fullName evidence="1">Uncharacterized protein</fullName>
    </submittedName>
</protein>
<comment type="caution">
    <text evidence="1">The sequence shown here is derived from an EMBL/GenBank/DDBJ whole genome shotgun (WGS) entry which is preliminary data.</text>
</comment>
<evidence type="ECO:0000313" key="2">
    <source>
        <dbReference type="Proteomes" id="UP000790377"/>
    </source>
</evidence>
<accession>A0ACB8A2V5</accession>
<sequence length="473" mass="51592">MFAHSQDIQSYLPQGTIALIKLCPDRFLVTYQVALRLGPRNSEIFQCELVVGLGPQGLPTKSMQQNSLRKPSISSMASTVKHGGRSSRSSNPNTEEDHSRNEVQNADSGKNYLVKVLISQPGVDFTVEHLVSCLHHITALKASSTIADKISSLVIHTLSDQVAKVMLSSEHLTMASKDLDVVRAGMMSANGEAAERLQTSIDGVVVANDDIHTRLIAISAQIDNIPPPPAIPAPSSNSSPSTINSYCDALLGGTQTSVGSPMLARAEAKSRQVLLDPVPGNDTITPTLSHAELVSKLKDALSETVIADLDNDLSPTIKSVTRIRNGGIIVELDSAISAAWLKKHEVRDKFIKTLNSAVSFRDRSYSILIPFVPLIINVELDATLRAIEEENDMEKSSAVSMRWIKPAGRRHPQQRCVHAMLVLSNPDTANRLLRDGVLINSMKLHPRKDKKEPLRCVKCHHWVPMVASTDAYI</sequence>
<organism evidence="1 2">
    <name type="scientific">Hygrophoropsis aurantiaca</name>
    <dbReference type="NCBI Taxonomy" id="72124"/>
    <lineage>
        <taxon>Eukaryota</taxon>
        <taxon>Fungi</taxon>
        <taxon>Dikarya</taxon>
        <taxon>Basidiomycota</taxon>
        <taxon>Agaricomycotina</taxon>
        <taxon>Agaricomycetes</taxon>
        <taxon>Agaricomycetidae</taxon>
        <taxon>Boletales</taxon>
        <taxon>Coniophorineae</taxon>
        <taxon>Hygrophoropsidaceae</taxon>
        <taxon>Hygrophoropsis</taxon>
    </lineage>
</organism>